<proteinExistence type="predicted"/>
<dbReference type="AlphaFoldDB" id="A0A6L2Q050"/>
<dbReference type="InterPro" id="IPR036397">
    <property type="entry name" value="RNaseH_sf"/>
</dbReference>
<protein>
    <recommendedName>
        <fullName evidence="3">Tc1-like transposase DDE domain-containing protein</fullName>
    </recommendedName>
</protein>
<evidence type="ECO:0000313" key="2">
    <source>
        <dbReference type="Proteomes" id="UP000502823"/>
    </source>
</evidence>
<evidence type="ECO:0000313" key="1">
    <source>
        <dbReference type="EMBL" id="GFG36095.1"/>
    </source>
</evidence>
<dbReference type="Gene3D" id="3.30.420.10">
    <property type="entry name" value="Ribonuclease H-like superfamily/Ribonuclease H"/>
    <property type="match status" value="1"/>
</dbReference>
<dbReference type="OrthoDB" id="6766291at2759"/>
<keyword evidence="2" id="KW-1185">Reference proteome</keyword>
<dbReference type="PANTHER" id="PTHR47326">
    <property type="entry name" value="TRANSPOSABLE ELEMENT TC3 TRANSPOSASE-LIKE PROTEIN"/>
    <property type="match status" value="1"/>
</dbReference>
<reference evidence="2" key="1">
    <citation type="submission" date="2020-01" db="EMBL/GenBank/DDBJ databases">
        <title>Draft genome sequence of the Termite Coptotermes fromosanus.</title>
        <authorList>
            <person name="Itakura S."/>
            <person name="Yosikawa Y."/>
            <person name="Umezawa K."/>
        </authorList>
    </citation>
    <scope>NUCLEOTIDE SEQUENCE [LARGE SCALE GENOMIC DNA]</scope>
</reference>
<accession>A0A6L2Q050</accession>
<dbReference type="EMBL" id="BLKM01000601">
    <property type="protein sequence ID" value="GFG36095.1"/>
    <property type="molecule type" value="Genomic_DNA"/>
</dbReference>
<gene>
    <name evidence="1" type="ORF">Cfor_03668</name>
</gene>
<organism evidence="1 2">
    <name type="scientific">Coptotermes formosanus</name>
    <name type="common">Formosan subterranean termite</name>
    <dbReference type="NCBI Taxonomy" id="36987"/>
    <lineage>
        <taxon>Eukaryota</taxon>
        <taxon>Metazoa</taxon>
        <taxon>Ecdysozoa</taxon>
        <taxon>Arthropoda</taxon>
        <taxon>Hexapoda</taxon>
        <taxon>Insecta</taxon>
        <taxon>Pterygota</taxon>
        <taxon>Neoptera</taxon>
        <taxon>Polyneoptera</taxon>
        <taxon>Dictyoptera</taxon>
        <taxon>Blattodea</taxon>
        <taxon>Blattoidea</taxon>
        <taxon>Termitoidae</taxon>
        <taxon>Rhinotermitidae</taxon>
        <taxon>Coptotermes</taxon>
    </lineage>
</organism>
<sequence>MFEQFLFPQFGEDDHEGCMHFQQDGAPPHYHRDVRKCLNTRFPGRWIGRAAPIPWPPRSPDLTPLDFFLWGIVKDRVYVPPYLQMSHSSEFELPPQLQK</sequence>
<dbReference type="GO" id="GO:0003676">
    <property type="term" value="F:nucleic acid binding"/>
    <property type="evidence" value="ECO:0007669"/>
    <property type="project" value="InterPro"/>
</dbReference>
<dbReference type="InParanoid" id="A0A6L2Q050"/>
<name>A0A6L2Q050_COPFO</name>
<comment type="caution">
    <text evidence="1">The sequence shown here is derived from an EMBL/GenBank/DDBJ whole genome shotgun (WGS) entry which is preliminary data.</text>
</comment>
<dbReference type="PANTHER" id="PTHR47326:SF1">
    <property type="entry name" value="HTH PSQ-TYPE DOMAIN-CONTAINING PROTEIN"/>
    <property type="match status" value="1"/>
</dbReference>
<evidence type="ECO:0008006" key="3">
    <source>
        <dbReference type="Google" id="ProtNLM"/>
    </source>
</evidence>
<dbReference type="Proteomes" id="UP000502823">
    <property type="component" value="Unassembled WGS sequence"/>
</dbReference>